<keyword evidence="5" id="KW-1185">Reference proteome</keyword>
<accession>A0A182VXL9</accession>
<dbReference type="Pfam" id="PF07841">
    <property type="entry name" value="DM4_12"/>
    <property type="match status" value="4"/>
</dbReference>
<feature type="transmembrane region" description="Helical" evidence="2">
    <location>
        <begin position="200"/>
        <end position="226"/>
    </location>
</feature>
<dbReference type="AlphaFoldDB" id="A0A182VXL9"/>
<feature type="transmembrane region" description="Helical" evidence="2">
    <location>
        <begin position="37"/>
        <end position="56"/>
    </location>
</feature>
<keyword evidence="2" id="KW-1133">Transmembrane helix</keyword>
<proteinExistence type="predicted"/>
<sequence length="1015" mass="114374">MGHYRWQSLLIVLLSPLIWQLITGGFALHRQERAALVFPRGSSMGYLLAIAIPLLVPGRNIYLSHNFEANYGVPSNVTQYFLWYQRFKDSKFNITKAIETNRRRRRELQPGLSRTYFYDQLEERMDLYGFNASGCMERLICEVSELPLDEHNGVFGDVLSVIFRPSASVREALPAAYYEAESRGPIEGCQRYRAYCRTDLLGFVSTMITVTRCFLMFVVLTTVVVHTDSVKTDARSDVVKSRHKRIVFPVNAAMGIIFAIAVPLGIPSRNIFMSYNFEGNYNSPADANIFTEGFANYIKGIVEPLTAPSIPVETYGIRKRSAKETPTKSSTITPQVTRRQIYKMLQNHLQSQHFNGRKCLQRMICEAALHPFNETNGVVGDMVQILLSPSTSKDESLPKEYLIAETSGRNGSCSLYQTECPKDPLRANSNMNHLRSSCFVLPLLFLAASQSQNTTSHNGRTEGVDEGRFLIRGKPILVYPPTAPTRHQLIVGIGVPIQEIPHSVVFGWVLKAQYYLPSVPGHYEPVNLENWNESRRAFPDRTRRSIERYEVDNVRIQVEPLPQQRDVAEDEYDDYYGDERETDIDPVAPKETESDVKDAPKHEKQDSGNDHPEDYNVPNGRWNVYKAMEGLSTGYGFGGRACVLRSICEAADTQFTHTGGVFAELLHIMLSPSTTNEPVSEHRDNEYYRAEQLGLSGAPCATIFHECSTSLLDMFSGTILQYLLSLVLLPLGMADFIPWLIVPETAPTRHQLISGIGIPVGTPESITSGWVMKAQYFLPTKVDDLKPQLWENWNDSRRALSRRDLSGLGDPVTITQLPVVAGHEQYAIDSVSVREDSLDTSSQEETTDELFDDGDDNYWKDAEDDRILQQEDSGLWPAAKEIDSNQLDGYSAEQSRWTTYKAMETLSENYGLPGRPCVLRSVCESAAAPFTHTGGIFAELLHIVFTPSSTAEPLSEHRDNEYFRAEQLGRSGAPCERIFPECVHSLLDIFTGVHDPETNAMRLLHDEVRAFLMRK</sequence>
<name>A0A182VXL9_9DIPT</name>
<feature type="region of interest" description="Disordered" evidence="1">
    <location>
        <begin position="577"/>
        <end position="617"/>
    </location>
</feature>
<dbReference type="Proteomes" id="UP000075920">
    <property type="component" value="Unassembled WGS sequence"/>
</dbReference>
<feature type="compositionally biased region" description="Basic and acidic residues" evidence="1">
    <location>
        <begin position="588"/>
        <end position="614"/>
    </location>
</feature>
<evidence type="ECO:0000313" key="5">
    <source>
        <dbReference type="Proteomes" id="UP000075920"/>
    </source>
</evidence>
<keyword evidence="2" id="KW-0812">Transmembrane</keyword>
<dbReference type="SMART" id="SM00718">
    <property type="entry name" value="DM4_12"/>
    <property type="match status" value="4"/>
</dbReference>
<feature type="transmembrane region" description="Helical" evidence="2">
    <location>
        <begin position="246"/>
        <end position="266"/>
    </location>
</feature>
<dbReference type="InterPro" id="IPR006631">
    <property type="entry name" value="DM4_12"/>
</dbReference>
<feature type="signal peptide" evidence="3">
    <location>
        <begin position="1"/>
        <end position="24"/>
    </location>
</feature>
<evidence type="ECO:0000256" key="2">
    <source>
        <dbReference type="SAM" id="Phobius"/>
    </source>
</evidence>
<keyword evidence="3" id="KW-0732">Signal</keyword>
<feature type="region of interest" description="Disordered" evidence="1">
    <location>
        <begin position="832"/>
        <end position="856"/>
    </location>
</feature>
<evidence type="ECO:0000256" key="1">
    <source>
        <dbReference type="SAM" id="MobiDB-lite"/>
    </source>
</evidence>
<dbReference type="PANTHER" id="PTHR21398:SF21">
    <property type="entry name" value="AGAP004005-PA"/>
    <property type="match status" value="1"/>
</dbReference>
<protein>
    <submittedName>
        <fullName evidence="4">Uncharacterized protein</fullName>
    </submittedName>
</protein>
<feature type="compositionally biased region" description="Acidic residues" evidence="1">
    <location>
        <begin position="845"/>
        <end position="856"/>
    </location>
</feature>
<keyword evidence="2" id="KW-0472">Membrane</keyword>
<reference evidence="4" key="2">
    <citation type="submission" date="2020-05" db="UniProtKB">
        <authorList>
            <consortium name="EnsemblMetazoa"/>
        </authorList>
    </citation>
    <scope>IDENTIFICATION</scope>
    <source>
        <strain evidence="4">MINIMUS1</strain>
    </source>
</reference>
<evidence type="ECO:0000313" key="4">
    <source>
        <dbReference type="EnsemblMetazoa" id="AMIN002818-PA"/>
    </source>
</evidence>
<feature type="chain" id="PRO_5008140399" evidence="3">
    <location>
        <begin position="25"/>
        <end position="1015"/>
    </location>
</feature>
<organism evidence="4 5">
    <name type="scientific">Anopheles minimus</name>
    <dbReference type="NCBI Taxonomy" id="112268"/>
    <lineage>
        <taxon>Eukaryota</taxon>
        <taxon>Metazoa</taxon>
        <taxon>Ecdysozoa</taxon>
        <taxon>Arthropoda</taxon>
        <taxon>Hexapoda</taxon>
        <taxon>Insecta</taxon>
        <taxon>Pterygota</taxon>
        <taxon>Neoptera</taxon>
        <taxon>Endopterygota</taxon>
        <taxon>Diptera</taxon>
        <taxon>Nematocera</taxon>
        <taxon>Culicoidea</taxon>
        <taxon>Culicidae</taxon>
        <taxon>Anophelinae</taxon>
        <taxon>Anopheles</taxon>
    </lineage>
</organism>
<reference evidence="5" key="1">
    <citation type="submission" date="2013-03" db="EMBL/GenBank/DDBJ databases">
        <title>The Genome Sequence of Anopheles minimus MINIMUS1.</title>
        <authorList>
            <consortium name="The Broad Institute Genomics Platform"/>
            <person name="Neafsey D.E."/>
            <person name="Walton C."/>
            <person name="Walker B."/>
            <person name="Young S.K."/>
            <person name="Zeng Q."/>
            <person name="Gargeya S."/>
            <person name="Fitzgerald M."/>
            <person name="Haas B."/>
            <person name="Abouelleil A."/>
            <person name="Allen A.W."/>
            <person name="Alvarado L."/>
            <person name="Arachchi H.M."/>
            <person name="Berlin A.M."/>
            <person name="Chapman S.B."/>
            <person name="Gainer-Dewar J."/>
            <person name="Goldberg J."/>
            <person name="Griggs A."/>
            <person name="Gujja S."/>
            <person name="Hansen M."/>
            <person name="Howarth C."/>
            <person name="Imamovic A."/>
            <person name="Ireland A."/>
            <person name="Larimer J."/>
            <person name="McCowan C."/>
            <person name="Murphy C."/>
            <person name="Pearson M."/>
            <person name="Poon T.W."/>
            <person name="Priest M."/>
            <person name="Roberts A."/>
            <person name="Saif S."/>
            <person name="Shea T."/>
            <person name="Sisk P."/>
            <person name="Sykes S."/>
            <person name="Wortman J."/>
            <person name="Nusbaum C."/>
            <person name="Birren B."/>
        </authorList>
    </citation>
    <scope>NUCLEOTIDE SEQUENCE [LARGE SCALE GENOMIC DNA]</scope>
    <source>
        <strain evidence="5">MINIMUS1</strain>
    </source>
</reference>
<evidence type="ECO:0000256" key="3">
    <source>
        <dbReference type="SAM" id="SignalP"/>
    </source>
</evidence>
<dbReference type="PANTHER" id="PTHR21398">
    <property type="entry name" value="AGAP007094-PA"/>
    <property type="match status" value="1"/>
</dbReference>
<dbReference type="VEuPathDB" id="VectorBase:AMIN002818"/>
<dbReference type="EnsemblMetazoa" id="AMIN002818-RA">
    <property type="protein sequence ID" value="AMIN002818-PA"/>
    <property type="gene ID" value="AMIN002818"/>
</dbReference>